<dbReference type="GO" id="GO:0016020">
    <property type="term" value="C:membrane"/>
    <property type="evidence" value="ECO:0007669"/>
    <property type="project" value="UniProtKB-UniRule"/>
</dbReference>
<dbReference type="Pfam" id="PF00691">
    <property type="entry name" value="OmpA"/>
    <property type="match status" value="1"/>
</dbReference>
<dbReference type="Gene3D" id="3.30.1330.60">
    <property type="entry name" value="OmpA-like domain"/>
    <property type="match status" value="1"/>
</dbReference>
<dbReference type="PANTHER" id="PTHR30329">
    <property type="entry name" value="STATOR ELEMENT OF FLAGELLAR MOTOR COMPLEX"/>
    <property type="match status" value="1"/>
</dbReference>
<dbReference type="InterPro" id="IPR022038">
    <property type="entry name" value="Ig-like_bact"/>
</dbReference>
<feature type="chain" id="PRO_5004020810" description="OmpA-like domain-containing protein" evidence="2">
    <location>
        <begin position="28"/>
        <end position="1368"/>
    </location>
</feature>
<proteinExistence type="predicted"/>
<dbReference type="HOGENOM" id="CLU_005670_0_0_12"/>
<dbReference type="InterPro" id="IPR050330">
    <property type="entry name" value="Bact_OuterMem_StrucFunc"/>
</dbReference>
<sequence length="1368" mass="149931">MILFKFGLKAKVFFVLCFFMIGSAVFAYDPMPGGEEKPALQSPSVAGGQASVTGGPFGDTVTGSLAVNPALGGAEQRPILDVSYFLLAGLGKEKGAGHAANAGVLYPFRWGNLAGSLHFLNSEFDSLKLGTMGGLRFSYSKDLTDKLLVGAGAYADFGKDWGLGLDIGALYMFGDLGFLKNSKLGVSITGLGKTYNPKATGIKGGASSGSPAIVTPRVGFASTLVDIDGFQLGMHADLSAPFFQNLIFNTGLHMLMADMISFKTGFVINTVEAIYKKQTFIPSFNIGVNIKIKSKGSNDSFLKKNGWEENEIRPEFAAKPFHNGIWAFGGGVNVHFGVKDNEGPKIQAEMPENGTLYFSPNNDGENDAMEIPLKITDKRYVTAWNCEIKDEKGNTVRTISNKTPLREMKDAASFFKLLGKSKESVEVPETLRWDGRTDSGEIAPDGKYSFVIRAEDDNKNKSESQVYTAYVDKTPPALTFNKPQNQEALIFSPDGDGNKDVFVFDNKGSNEDLWTASISDAQGKVVKKIEVKNNELTPLSWDGKDDSGIFVPDGVYSYKIESIDRAKNKTVSNLSNIIVDTYKPSININIDKNAFSPVSSSNNKISFIPSIPITKGLEEWKIEVKNQTGATVKTYMGTPSKVETKSFDGKDETGKLLPEGTYKAFISARYINGHKPSTQTPSFNLDITPPKAEASTNQKLFSPDGDGELDSIIFTHKEEKPGLWTAEIYKASSGNTISGTPIFTSSLGDKLPPQFEWNGRKSDGSFAEDGKYIYVLRGIDEAQNEALSNTVLVELNTEKADIILQSNYTAFSPNNDGVKDSMEFYPVVKSKTAVSSFSLNIKDSKGKLVKAYKGNIPPKKITWNGELDKISSSEKNGTASDGAPDGIYSAEFEVELANKNKAKSIISSITIDTVYPEIQISAPYLAFSPVEGNNKPNLPIDQISSSEKEWVGRFVDSKNKTVKTLKWKDKADNFIWAADDDTGNKAADEKYTYIVEAEDEAGNKTVQKLEGIIVDRRQAKGYITAEHKVFSPTGNGIKDVQNISVLTNIDAEIDNWNIQISDVESGKVFAEWTSKKDGNLPKKLVWDGKSGNSKAPDGRYMATMYIEYKKGDIVTAFTEDFILSTQAPKIGVSTKPKYFSPDNDGTDDDLYINLKADSKAGIENWKFEITEPEENGGKLFWKTGGKEKITNELIWDGRSLSGETVQSATDYPFTFTVTDKVGLTSVYRGYIPVDILVIRDGDKLKIAVPSIIFRGNAADFNGLDKAIVDKNNNILKRIAVILNKFPEYQVQVEGHANTTTGTEKEETTALLPLSKQRAEAVRQFLIKEGVRSSRLSSVGMGSSKPVASINDRDNWWKNRRVEFILIKQ</sequence>
<protein>
    <recommendedName>
        <fullName evidence="3">OmpA-like domain-containing protein</fullName>
    </recommendedName>
</protein>
<dbReference type="SUPFAM" id="SSF103088">
    <property type="entry name" value="OmpA-like"/>
    <property type="match status" value="1"/>
</dbReference>
<dbReference type="InterPro" id="IPR036737">
    <property type="entry name" value="OmpA-like_sf"/>
</dbReference>
<dbReference type="InterPro" id="IPR006665">
    <property type="entry name" value="OmpA-like"/>
</dbReference>
<organism evidence="4 5">
    <name type="scientific">Treponema denticola SP33</name>
    <dbReference type="NCBI Taxonomy" id="999437"/>
    <lineage>
        <taxon>Bacteria</taxon>
        <taxon>Pseudomonadati</taxon>
        <taxon>Spirochaetota</taxon>
        <taxon>Spirochaetia</taxon>
        <taxon>Spirochaetales</taxon>
        <taxon>Treponemataceae</taxon>
        <taxon>Treponema</taxon>
    </lineage>
</organism>
<evidence type="ECO:0000256" key="2">
    <source>
        <dbReference type="SAM" id="SignalP"/>
    </source>
</evidence>
<dbReference type="Pfam" id="PF13860">
    <property type="entry name" value="FlgD_ig"/>
    <property type="match status" value="1"/>
</dbReference>
<evidence type="ECO:0000313" key="5">
    <source>
        <dbReference type="Proteomes" id="UP000016183"/>
    </source>
</evidence>
<gene>
    <name evidence="4" type="ORF">HMPREF9733_01604</name>
</gene>
<keyword evidence="2" id="KW-0732">Signal</keyword>
<dbReference type="Pfam" id="PF13750">
    <property type="entry name" value="Big_3_3"/>
    <property type="match status" value="1"/>
</dbReference>
<dbReference type="InterPro" id="IPR025965">
    <property type="entry name" value="FlgD/Vpr_Ig-like"/>
</dbReference>
<dbReference type="PROSITE" id="PS51123">
    <property type="entry name" value="OMPA_2"/>
    <property type="match status" value="1"/>
</dbReference>
<evidence type="ECO:0000256" key="1">
    <source>
        <dbReference type="PROSITE-ProRule" id="PRU00473"/>
    </source>
</evidence>
<dbReference type="Proteomes" id="UP000016183">
    <property type="component" value="Unassembled WGS sequence"/>
</dbReference>
<evidence type="ECO:0000259" key="3">
    <source>
        <dbReference type="PROSITE" id="PS51123"/>
    </source>
</evidence>
<evidence type="ECO:0000313" key="4">
    <source>
        <dbReference type="EMBL" id="EMB24155.1"/>
    </source>
</evidence>
<dbReference type="CDD" id="cd07185">
    <property type="entry name" value="OmpA_C-like"/>
    <property type="match status" value="1"/>
</dbReference>
<name>M2B416_TREDN</name>
<reference evidence="4 5" key="1">
    <citation type="submission" date="2012-01" db="EMBL/GenBank/DDBJ databases">
        <title>The Genome Sequence of Treponema denticola SP33.</title>
        <authorList>
            <consortium name="The Broad Institute Genome Sequencing Platform"/>
            <person name="Earl A."/>
            <person name="Ward D."/>
            <person name="Feldgarden M."/>
            <person name="Gevers D."/>
            <person name="Blanton J.M."/>
            <person name="Fenno C.J."/>
            <person name="Baranova O.V."/>
            <person name="Mathney J."/>
            <person name="Dewhirst F.E."/>
            <person name="Izard J."/>
            <person name="Young S.K."/>
            <person name="Zeng Q."/>
            <person name="Gargeya S."/>
            <person name="Fitzgerald M."/>
            <person name="Haas B."/>
            <person name="Abouelleil A."/>
            <person name="Alvarado L."/>
            <person name="Arachchi H.M."/>
            <person name="Berlin A."/>
            <person name="Chapman S.B."/>
            <person name="Gearin G."/>
            <person name="Goldberg J."/>
            <person name="Griggs A."/>
            <person name="Gujja S."/>
            <person name="Hansen M."/>
            <person name="Heiman D."/>
            <person name="Howarth C."/>
            <person name="Larimer J."/>
            <person name="Lui A."/>
            <person name="MacDonald P.J.P."/>
            <person name="McCowen C."/>
            <person name="Montmayeur A."/>
            <person name="Murphy C."/>
            <person name="Neiman D."/>
            <person name="Pearson M."/>
            <person name="Priest M."/>
            <person name="Roberts A."/>
            <person name="Saif S."/>
            <person name="Shea T."/>
            <person name="Sisk P."/>
            <person name="Stolte C."/>
            <person name="Sykes S."/>
            <person name="Wortman J."/>
            <person name="Nusbaum C."/>
            <person name="Birren B."/>
        </authorList>
    </citation>
    <scope>NUCLEOTIDE SEQUENCE [LARGE SCALE GENOMIC DNA]</scope>
    <source>
        <strain evidence="4 5">SP33</strain>
    </source>
</reference>
<keyword evidence="1" id="KW-0472">Membrane</keyword>
<dbReference type="PATRIC" id="fig|999437.3.peg.1653"/>
<dbReference type="RefSeq" id="WP_010695856.1">
    <property type="nucleotide sequence ID" value="NZ_KB442453.1"/>
</dbReference>
<feature type="domain" description="OmpA-like" evidence="3">
    <location>
        <begin position="1240"/>
        <end position="1368"/>
    </location>
</feature>
<accession>M2B416</accession>
<comment type="caution">
    <text evidence="4">The sequence shown here is derived from an EMBL/GenBank/DDBJ whole genome shotgun (WGS) entry which is preliminary data.</text>
</comment>
<dbReference type="PANTHER" id="PTHR30329:SF21">
    <property type="entry name" value="LIPOPROTEIN YIAD-RELATED"/>
    <property type="match status" value="1"/>
</dbReference>
<feature type="signal peptide" evidence="2">
    <location>
        <begin position="1"/>
        <end position="27"/>
    </location>
</feature>
<dbReference type="EMBL" id="AGDZ01000022">
    <property type="protein sequence ID" value="EMB24155.1"/>
    <property type="molecule type" value="Genomic_DNA"/>
</dbReference>
<dbReference type="Gene3D" id="2.60.40.4070">
    <property type="match status" value="4"/>
</dbReference>